<dbReference type="EMBL" id="CP013388">
    <property type="protein sequence ID" value="AOJ07307.1"/>
    <property type="molecule type" value="Genomic_DNA"/>
</dbReference>
<protein>
    <submittedName>
        <fullName evidence="1">Uncharacterized protein</fullName>
    </submittedName>
</protein>
<reference evidence="1 2" key="1">
    <citation type="submission" date="2015-12" db="EMBL/GenBank/DDBJ databases">
        <title>Diversity of Burkholderia near neighbor genomes.</title>
        <authorList>
            <person name="Sahl J."/>
            <person name="Wagner D."/>
            <person name="Keim P."/>
        </authorList>
    </citation>
    <scope>NUCLEOTIDE SEQUENCE [LARGE SCALE GENOMIC DNA]</scope>
    <source>
        <strain evidence="1 2">BDU8</strain>
    </source>
</reference>
<evidence type="ECO:0000313" key="1">
    <source>
        <dbReference type="EMBL" id="AOJ07307.1"/>
    </source>
</evidence>
<proteinExistence type="predicted"/>
<dbReference type="AlphaFoldDB" id="A0A1B4FUH0"/>
<evidence type="ECO:0000313" key="2">
    <source>
        <dbReference type="Proteomes" id="UP000067711"/>
    </source>
</evidence>
<gene>
    <name evidence="1" type="ORF">WS71_08290</name>
</gene>
<organism evidence="1 2">
    <name type="scientific">Burkholderia mayonis</name>
    <dbReference type="NCBI Taxonomy" id="1385591"/>
    <lineage>
        <taxon>Bacteria</taxon>
        <taxon>Pseudomonadati</taxon>
        <taxon>Pseudomonadota</taxon>
        <taxon>Betaproteobacteria</taxon>
        <taxon>Burkholderiales</taxon>
        <taxon>Burkholderiaceae</taxon>
        <taxon>Burkholderia</taxon>
        <taxon>pseudomallei group</taxon>
    </lineage>
</organism>
<accession>A0A1B4FUH0</accession>
<sequence>MNVPIAEWRGGIRRIDHVATRRSRDTQHFAVAVAVAPPADGYPMLRRFHGRVGPDETAMEKRGAVILRPAQ</sequence>
<name>A0A1B4FUH0_9BURK</name>
<dbReference type="Proteomes" id="UP000067711">
    <property type="component" value="Chromosome 2"/>
</dbReference>